<evidence type="ECO:0000313" key="2">
    <source>
        <dbReference type="EMBL" id="NIJ58462.1"/>
    </source>
</evidence>
<evidence type="ECO:0000256" key="1">
    <source>
        <dbReference type="SAM" id="MobiDB-lite"/>
    </source>
</evidence>
<feature type="compositionally biased region" description="Polar residues" evidence="1">
    <location>
        <begin position="202"/>
        <end position="215"/>
    </location>
</feature>
<proteinExistence type="predicted"/>
<sequence length="270" mass="30129">MTEITDNRNHNWLANAAQTIHERTAKAREGTFETLMTFVAIGEVLNEVKETLGGAGRNSTFGKWCDEQGFSFDKTWRSRLMKLAANWDEAKAAMEVRPEGERKWSVKEVLKALADKRKADSGLNSCPEATISTEAKPKPPSTKERLEQVLEENKRLSQALTEALERIKSLEARKAPDQTQKPSQPELDFGAQRYPAPHGTPLGNQEAANAQNSSVKVDPQDRTRAKKVWSLYTRGVTAGEREAAKERLERAAEKYGLPFDDFIAACGIAR</sequence>
<dbReference type="Proteomes" id="UP001429580">
    <property type="component" value="Unassembled WGS sequence"/>
</dbReference>
<keyword evidence="3" id="KW-1185">Reference proteome</keyword>
<gene>
    <name evidence="2" type="ORF">FHS82_002310</name>
</gene>
<name>A0ABX0UZV7_9HYPH</name>
<feature type="region of interest" description="Disordered" evidence="1">
    <location>
        <begin position="118"/>
        <end position="146"/>
    </location>
</feature>
<dbReference type="RefSeq" id="WP_166952773.1">
    <property type="nucleotide sequence ID" value="NZ_JAASQI010000005.1"/>
</dbReference>
<feature type="region of interest" description="Disordered" evidence="1">
    <location>
        <begin position="170"/>
        <end position="223"/>
    </location>
</feature>
<protein>
    <submittedName>
        <fullName evidence="2">Uncharacterized protein</fullName>
    </submittedName>
</protein>
<accession>A0ABX0UZV7</accession>
<dbReference type="EMBL" id="JAASQI010000005">
    <property type="protein sequence ID" value="NIJ58462.1"/>
    <property type="molecule type" value="Genomic_DNA"/>
</dbReference>
<evidence type="ECO:0000313" key="3">
    <source>
        <dbReference type="Proteomes" id="UP001429580"/>
    </source>
</evidence>
<comment type="caution">
    <text evidence="2">The sequence shown here is derived from an EMBL/GenBank/DDBJ whole genome shotgun (WGS) entry which is preliminary data.</text>
</comment>
<feature type="compositionally biased region" description="Basic and acidic residues" evidence="1">
    <location>
        <begin position="135"/>
        <end position="146"/>
    </location>
</feature>
<organism evidence="2 3">
    <name type="scientific">Pseudochelatococcus lubricantis</name>
    <dbReference type="NCBI Taxonomy" id="1538102"/>
    <lineage>
        <taxon>Bacteria</taxon>
        <taxon>Pseudomonadati</taxon>
        <taxon>Pseudomonadota</taxon>
        <taxon>Alphaproteobacteria</taxon>
        <taxon>Hyphomicrobiales</taxon>
        <taxon>Chelatococcaceae</taxon>
        <taxon>Pseudochelatococcus</taxon>
    </lineage>
</organism>
<reference evidence="2 3" key="1">
    <citation type="submission" date="2020-03" db="EMBL/GenBank/DDBJ databases">
        <title>Genomic Encyclopedia of Type Strains, Phase IV (KMG-IV): sequencing the most valuable type-strain genomes for metagenomic binning, comparative biology and taxonomic classification.</title>
        <authorList>
            <person name="Goeker M."/>
        </authorList>
    </citation>
    <scope>NUCLEOTIDE SEQUENCE [LARGE SCALE GENOMIC DNA]</scope>
    <source>
        <strain evidence="2 3">DSM 103870</strain>
    </source>
</reference>